<dbReference type="Gene3D" id="2.120.10.30">
    <property type="entry name" value="TolB, C-terminal domain"/>
    <property type="match status" value="1"/>
</dbReference>
<comment type="caution">
    <text evidence="1">The sequence shown here is derived from an EMBL/GenBank/DDBJ whole genome shotgun (WGS) entry which is preliminary data.</text>
</comment>
<organism evidence="1 2">
    <name type="scientific">Gossypium arboreum</name>
    <name type="common">Tree cotton</name>
    <name type="synonym">Gossypium nanking</name>
    <dbReference type="NCBI Taxonomy" id="29729"/>
    <lineage>
        <taxon>Eukaryota</taxon>
        <taxon>Viridiplantae</taxon>
        <taxon>Streptophyta</taxon>
        <taxon>Embryophyta</taxon>
        <taxon>Tracheophyta</taxon>
        <taxon>Spermatophyta</taxon>
        <taxon>Magnoliopsida</taxon>
        <taxon>eudicotyledons</taxon>
        <taxon>Gunneridae</taxon>
        <taxon>Pentapetalae</taxon>
        <taxon>rosids</taxon>
        <taxon>malvids</taxon>
        <taxon>Malvales</taxon>
        <taxon>Malvaceae</taxon>
        <taxon>Malvoideae</taxon>
        <taxon>Gossypium</taxon>
    </lineage>
</organism>
<name>A0ABR0P930_GOSAR</name>
<evidence type="ECO:0000313" key="2">
    <source>
        <dbReference type="Proteomes" id="UP001358586"/>
    </source>
</evidence>
<keyword evidence="2" id="KW-1185">Reference proteome</keyword>
<accession>A0ABR0P930</accession>
<evidence type="ECO:0000313" key="1">
    <source>
        <dbReference type="EMBL" id="KAK5817785.1"/>
    </source>
</evidence>
<dbReference type="InterPro" id="IPR011042">
    <property type="entry name" value="6-blade_b-propeller_TolB-like"/>
</dbReference>
<proteinExistence type="predicted"/>
<protein>
    <submittedName>
        <fullName evidence="1">Uncharacterized protein</fullName>
    </submittedName>
</protein>
<dbReference type="Proteomes" id="UP001358586">
    <property type="component" value="Chromosome 7"/>
</dbReference>
<reference evidence="1 2" key="1">
    <citation type="submission" date="2023-03" db="EMBL/GenBank/DDBJ databases">
        <title>WGS of Gossypium arboreum.</title>
        <authorList>
            <person name="Yu D."/>
        </authorList>
    </citation>
    <scope>NUCLEOTIDE SEQUENCE [LARGE SCALE GENOMIC DNA]</scope>
    <source>
        <tissue evidence="1">Leaf</tissue>
    </source>
</reference>
<gene>
    <name evidence="1" type="ORF">PVK06_022713</name>
</gene>
<dbReference type="EMBL" id="JARKNE010000007">
    <property type="protein sequence ID" value="KAK5817785.1"/>
    <property type="molecule type" value="Genomic_DNA"/>
</dbReference>
<sequence>MSACKIPNFSPLQMENRNRFCNAVCVHQPTGNVYFTDAGSTYEIRYGSSFFLKYLVLRYISDNGEVVEVGCRKEASDSVV</sequence>